<keyword evidence="3" id="KW-1185">Reference proteome</keyword>
<name>A0A4Y7RZT7_COPMI</name>
<dbReference type="OrthoDB" id="40334at2759"/>
<comment type="caution">
    <text evidence="2">The sequence shown here is derived from an EMBL/GenBank/DDBJ whole genome shotgun (WGS) entry which is preliminary data.</text>
</comment>
<dbReference type="InterPro" id="IPR032801">
    <property type="entry name" value="PXL2A/B/C"/>
</dbReference>
<gene>
    <name evidence="2" type="ORF">FA13DRAFT_879368</name>
</gene>
<dbReference type="PANTHER" id="PTHR28630">
    <property type="match status" value="1"/>
</dbReference>
<dbReference type="Gene3D" id="3.40.30.10">
    <property type="entry name" value="Glutaredoxin"/>
    <property type="match status" value="1"/>
</dbReference>
<dbReference type="PANTHER" id="PTHR28630:SF3">
    <property type="entry name" value="PEROXIREDOXIN-LIKE 2C"/>
    <property type="match status" value="1"/>
</dbReference>
<dbReference type="STRING" id="71717.A0A4Y7RZT7"/>
<organism evidence="2 3">
    <name type="scientific">Coprinellus micaceus</name>
    <name type="common">Glistening ink-cap mushroom</name>
    <name type="synonym">Coprinus micaceus</name>
    <dbReference type="NCBI Taxonomy" id="71717"/>
    <lineage>
        <taxon>Eukaryota</taxon>
        <taxon>Fungi</taxon>
        <taxon>Dikarya</taxon>
        <taxon>Basidiomycota</taxon>
        <taxon>Agaricomycotina</taxon>
        <taxon>Agaricomycetes</taxon>
        <taxon>Agaricomycetidae</taxon>
        <taxon>Agaricales</taxon>
        <taxon>Agaricineae</taxon>
        <taxon>Psathyrellaceae</taxon>
        <taxon>Coprinellus</taxon>
    </lineage>
</organism>
<feature type="region of interest" description="Disordered" evidence="1">
    <location>
        <begin position="322"/>
        <end position="341"/>
    </location>
</feature>
<dbReference type="Proteomes" id="UP000298030">
    <property type="component" value="Unassembled WGS sequence"/>
</dbReference>
<sequence>MQGDNGVALRPTLDGRQTSGANDAIRGVGSTLTSRPRGPRKPASLHLDLTGDQDESEHVDFVIHRSILDSERLSRGRLVPGSCFPSYSSPGPQLASVTSKGHPPNSALLSPPLLITHPRLPPSQRVVRRPSVSARPPSQSLTLLNQSGLFRPKPKWRTPHLSPSIKVMVPPSNLVPLFAEHRAIVLFLRHFFCPMCQDYVSSLSSLVKRPMLRELGSLCDYNEEDARTSLDDPENGELLPKQVQLVLISCGKATLVEKYKHMFGLPFKMFADPELKVYEALGMGKMGDAVNGGNKKRWIPNSRRRSTISCCGHPGPRKQRCEWHDGESMRSPSSAHSSTTGSFCYDDRFREQREKGRIREARADRWDCDGGDASGEGWDANVGEWGRYCAAGGEFVLGPG</sequence>
<dbReference type="EMBL" id="QPFP01000392">
    <property type="protein sequence ID" value="TEB14352.1"/>
    <property type="molecule type" value="Genomic_DNA"/>
</dbReference>
<proteinExistence type="predicted"/>
<dbReference type="Pfam" id="PF13911">
    <property type="entry name" value="AhpC-TSA_2"/>
    <property type="match status" value="1"/>
</dbReference>
<accession>A0A4Y7RZT7</accession>
<feature type="compositionally biased region" description="Low complexity" evidence="1">
    <location>
        <begin position="329"/>
        <end position="341"/>
    </location>
</feature>
<protein>
    <submittedName>
        <fullName evidence="2">Uncharacterized protein</fullName>
    </submittedName>
</protein>
<evidence type="ECO:0000256" key="1">
    <source>
        <dbReference type="SAM" id="MobiDB-lite"/>
    </source>
</evidence>
<evidence type="ECO:0000313" key="2">
    <source>
        <dbReference type="EMBL" id="TEB14352.1"/>
    </source>
</evidence>
<dbReference type="AlphaFoldDB" id="A0A4Y7RZT7"/>
<reference evidence="2 3" key="1">
    <citation type="journal article" date="2019" name="Nat. Ecol. Evol.">
        <title>Megaphylogeny resolves global patterns of mushroom evolution.</title>
        <authorList>
            <person name="Varga T."/>
            <person name="Krizsan K."/>
            <person name="Foldi C."/>
            <person name="Dima B."/>
            <person name="Sanchez-Garcia M."/>
            <person name="Sanchez-Ramirez S."/>
            <person name="Szollosi G.J."/>
            <person name="Szarkandi J.G."/>
            <person name="Papp V."/>
            <person name="Albert L."/>
            <person name="Andreopoulos W."/>
            <person name="Angelini C."/>
            <person name="Antonin V."/>
            <person name="Barry K.W."/>
            <person name="Bougher N.L."/>
            <person name="Buchanan P."/>
            <person name="Buyck B."/>
            <person name="Bense V."/>
            <person name="Catcheside P."/>
            <person name="Chovatia M."/>
            <person name="Cooper J."/>
            <person name="Damon W."/>
            <person name="Desjardin D."/>
            <person name="Finy P."/>
            <person name="Geml J."/>
            <person name="Haridas S."/>
            <person name="Hughes K."/>
            <person name="Justo A."/>
            <person name="Karasinski D."/>
            <person name="Kautmanova I."/>
            <person name="Kiss B."/>
            <person name="Kocsube S."/>
            <person name="Kotiranta H."/>
            <person name="LaButti K.M."/>
            <person name="Lechner B.E."/>
            <person name="Liimatainen K."/>
            <person name="Lipzen A."/>
            <person name="Lukacs Z."/>
            <person name="Mihaltcheva S."/>
            <person name="Morgado L.N."/>
            <person name="Niskanen T."/>
            <person name="Noordeloos M.E."/>
            <person name="Ohm R.A."/>
            <person name="Ortiz-Santana B."/>
            <person name="Ovrebo C."/>
            <person name="Racz N."/>
            <person name="Riley R."/>
            <person name="Savchenko A."/>
            <person name="Shiryaev A."/>
            <person name="Soop K."/>
            <person name="Spirin V."/>
            <person name="Szebenyi C."/>
            <person name="Tomsovsky M."/>
            <person name="Tulloss R.E."/>
            <person name="Uehling J."/>
            <person name="Grigoriev I.V."/>
            <person name="Vagvolgyi C."/>
            <person name="Papp T."/>
            <person name="Martin F.M."/>
            <person name="Miettinen O."/>
            <person name="Hibbett D.S."/>
            <person name="Nagy L.G."/>
        </authorList>
    </citation>
    <scope>NUCLEOTIDE SEQUENCE [LARGE SCALE GENOMIC DNA]</scope>
    <source>
        <strain evidence="2 3">FP101781</strain>
    </source>
</reference>
<feature type="region of interest" description="Disordered" evidence="1">
    <location>
        <begin position="1"/>
        <end position="46"/>
    </location>
</feature>
<evidence type="ECO:0000313" key="3">
    <source>
        <dbReference type="Proteomes" id="UP000298030"/>
    </source>
</evidence>